<protein>
    <submittedName>
        <fullName evidence="2">SDR family oxidoreductase</fullName>
    </submittedName>
</protein>
<keyword evidence="3" id="KW-1185">Reference proteome</keyword>
<reference evidence="2 3" key="1">
    <citation type="journal article" date="2019" name="Int. J. Syst. Evol. Microbiol.">
        <title>The Global Catalogue of Microorganisms (GCM) 10K type strain sequencing project: providing services to taxonomists for standard genome sequencing and annotation.</title>
        <authorList>
            <consortium name="The Broad Institute Genomics Platform"/>
            <consortium name="The Broad Institute Genome Sequencing Center for Infectious Disease"/>
            <person name="Wu L."/>
            <person name="Ma J."/>
        </authorList>
    </citation>
    <scope>NUCLEOTIDE SEQUENCE [LARGE SCALE GENOMIC DNA]</scope>
    <source>
        <strain evidence="2 3">JCM 14900</strain>
    </source>
</reference>
<comment type="caution">
    <text evidence="2">The sequence shown here is derived from an EMBL/GenBank/DDBJ whole genome shotgun (WGS) entry which is preliminary data.</text>
</comment>
<dbReference type="Pfam" id="PF01370">
    <property type="entry name" value="Epimerase"/>
    <property type="match status" value="1"/>
</dbReference>
<feature type="domain" description="NAD-dependent epimerase/dehydratase" evidence="1">
    <location>
        <begin position="9"/>
        <end position="215"/>
    </location>
</feature>
<evidence type="ECO:0000313" key="3">
    <source>
        <dbReference type="Proteomes" id="UP001501343"/>
    </source>
</evidence>
<name>A0ABN2Q0F0_9MICO</name>
<dbReference type="InterPro" id="IPR050177">
    <property type="entry name" value="Lipid_A_modif_metabolic_enz"/>
</dbReference>
<dbReference type="Gene3D" id="3.40.50.720">
    <property type="entry name" value="NAD(P)-binding Rossmann-like Domain"/>
    <property type="match status" value="1"/>
</dbReference>
<accession>A0ABN2Q0F0</accession>
<dbReference type="EMBL" id="BAAAOF010000009">
    <property type="protein sequence ID" value="GAA1940118.1"/>
    <property type="molecule type" value="Genomic_DNA"/>
</dbReference>
<organism evidence="2 3">
    <name type="scientific">Microbacterium aoyamense</name>
    <dbReference type="NCBI Taxonomy" id="344166"/>
    <lineage>
        <taxon>Bacteria</taxon>
        <taxon>Bacillati</taxon>
        <taxon>Actinomycetota</taxon>
        <taxon>Actinomycetes</taxon>
        <taxon>Micrococcales</taxon>
        <taxon>Microbacteriaceae</taxon>
        <taxon>Microbacterium</taxon>
    </lineage>
</organism>
<proteinExistence type="predicted"/>
<dbReference type="PANTHER" id="PTHR43245">
    <property type="entry name" value="BIFUNCTIONAL POLYMYXIN RESISTANCE PROTEIN ARNA"/>
    <property type="match status" value="1"/>
</dbReference>
<sequence>MVKVMTSILYIGGTGIISAASVRRSLERGHEVTVLNRGTERRPVPDGVRVLVADVRDPAAVREAVRGSEFDVVADFLSFVPEHVQNMLGVFEGSTGQYLFVSSASAYEKPPSGLPVTERTPLVNPFWQYSRDKIACEDLLFAAHAARGLPVTVIRPSHTYDRQAIPTIGHWTDIARMRAGKPVIVHGDGTTQWTITHADDVAVAVTGLVGNPAAIGEAFTVTGDHAPTWNQIYGWLAGAAGVAEPDLVHVTSDAIAAFRPELGPTLLGDKAHSMVFDNSKVRALVPEFATTVTFDEGARGILEHYDGHPDAQIVDGEIDAAFDRMAAYARSAG</sequence>
<gene>
    <name evidence="2" type="ORF">GCM10009775_35060</name>
</gene>
<dbReference type="SUPFAM" id="SSF51735">
    <property type="entry name" value="NAD(P)-binding Rossmann-fold domains"/>
    <property type="match status" value="1"/>
</dbReference>
<evidence type="ECO:0000313" key="2">
    <source>
        <dbReference type="EMBL" id="GAA1940118.1"/>
    </source>
</evidence>
<dbReference type="InterPro" id="IPR036291">
    <property type="entry name" value="NAD(P)-bd_dom_sf"/>
</dbReference>
<dbReference type="Proteomes" id="UP001501343">
    <property type="component" value="Unassembled WGS sequence"/>
</dbReference>
<evidence type="ECO:0000259" key="1">
    <source>
        <dbReference type="Pfam" id="PF01370"/>
    </source>
</evidence>
<dbReference type="InterPro" id="IPR001509">
    <property type="entry name" value="Epimerase_deHydtase"/>
</dbReference>